<dbReference type="PANTHER" id="PTHR30411">
    <property type="entry name" value="CYTOPLASMIC PROTEIN"/>
    <property type="match status" value="1"/>
</dbReference>
<evidence type="ECO:0000256" key="2">
    <source>
        <dbReference type="ARBA" id="ARBA00022917"/>
    </source>
</evidence>
<dbReference type="NCBIfam" id="TIGR00011">
    <property type="entry name" value="YbaK_EbsC"/>
    <property type="match status" value="1"/>
</dbReference>
<dbReference type="EMBL" id="JBHUFF010000009">
    <property type="protein sequence ID" value="MFD1799289.1"/>
    <property type="molecule type" value="Genomic_DNA"/>
</dbReference>
<keyword evidence="7" id="KW-1185">Reference proteome</keyword>
<reference evidence="7" key="1">
    <citation type="journal article" date="2019" name="Int. J. Syst. Evol. Microbiol.">
        <title>The Global Catalogue of Microorganisms (GCM) 10K type strain sequencing project: providing services to taxonomists for standard genome sequencing and annotation.</title>
        <authorList>
            <consortium name="The Broad Institute Genomics Platform"/>
            <consortium name="The Broad Institute Genome Sequencing Center for Infectious Disease"/>
            <person name="Wu L."/>
            <person name="Ma J."/>
        </authorList>
    </citation>
    <scope>NUCLEOTIDE SEQUENCE [LARGE SCALE GENOMIC DNA]</scope>
    <source>
        <strain evidence="7">KCTC 42143</strain>
    </source>
</reference>
<feature type="domain" description="YbaK/aminoacyl-tRNA synthetase-associated" evidence="5">
    <location>
        <begin position="36"/>
        <end position="150"/>
    </location>
</feature>
<evidence type="ECO:0000256" key="3">
    <source>
        <dbReference type="ARBA" id="ARBA00023239"/>
    </source>
</evidence>
<evidence type="ECO:0000313" key="7">
    <source>
        <dbReference type="Proteomes" id="UP001597285"/>
    </source>
</evidence>
<dbReference type="InterPro" id="IPR007214">
    <property type="entry name" value="YbaK/aa-tRNA-synth-assoc-dom"/>
</dbReference>
<dbReference type="InterPro" id="IPR036754">
    <property type="entry name" value="YbaK/aa-tRNA-synt-asso_dom_sf"/>
</dbReference>
<proteinExistence type="inferred from homology"/>
<sequence length="164" mass="18306">MKKAKLQKTNAIRLVDKMKISYQLHEYPWDEDHLGAEAVFETLTAPKEWIFKTIVTTGDKTGIVVACIPGDSEIDLKKLAKASGNKRIALLPLSELEKTTGYIRGGCSPIGMKKLYPTYFSKRAEQMERIIVSAGKRGLQIELDPLDLQKVTSATFAEIESPHN</sequence>
<accession>A0ABW4NLM2</accession>
<dbReference type="Proteomes" id="UP001597285">
    <property type="component" value="Unassembled WGS sequence"/>
</dbReference>
<comment type="similarity">
    <text evidence="1 4">Belongs to the prolyl-tRNA editing family. YbaK/EbsC subfamily.</text>
</comment>
<keyword evidence="2 4" id="KW-0648">Protein biosynthesis</keyword>
<dbReference type="EC" id="4.2.-.-" evidence="4"/>
<evidence type="ECO:0000256" key="1">
    <source>
        <dbReference type="ARBA" id="ARBA00009798"/>
    </source>
</evidence>
<dbReference type="InterPro" id="IPR004369">
    <property type="entry name" value="Prolyl-tRNA_editing_YbaK/EbsC"/>
</dbReference>
<dbReference type="CDD" id="cd00002">
    <property type="entry name" value="YbaK_deacylase"/>
    <property type="match status" value="1"/>
</dbReference>
<evidence type="ECO:0000259" key="5">
    <source>
        <dbReference type="Pfam" id="PF04073"/>
    </source>
</evidence>
<dbReference type="SUPFAM" id="SSF55826">
    <property type="entry name" value="YbaK/ProRS associated domain"/>
    <property type="match status" value="1"/>
</dbReference>
<dbReference type="PANTHER" id="PTHR30411:SF0">
    <property type="entry name" value="CYS-TRNA(PRO)_CYS-TRNA(CYS) DEACYLASE YBAK"/>
    <property type="match status" value="1"/>
</dbReference>
<dbReference type="PIRSF" id="PIRSF006181">
    <property type="entry name" value="EbsC_YbaK"/>
    <property type="match status" value="1"/>
</dbReference>
<dbReference type="Pfam" id="PF04073">
    <property type="entry name" value="tRNA_edit"/>
    <property type="match status" value="1"/>
</dbReference>
<keyword evidence="3 4" id="KW-0456">Lyase</keyword>
<dbReference type="RefSeq" id="WP_058918970.1">
    <property type="nucleotide sequence ID" value="NZ_JBHSQC010000004.1"/>
</dbReference>
<dbReference type="Gene3D" id="3.90.960.10">
    <property type="entry name" value="YbaK/aminoacyl-tRNA synthetase-associated domain"/>
    <property type="match status" value="1"/>
</dbReference>
<evidence type="ECO:0000313" key="6">
    <source>
        <dbReference type="EMBL" id="MFD1799289.1"/>
    </source>
</evidence>
<name>A0ABW4NLM2_9LACT</name>
<gene>
    <name evidence="6" type="primary">ybaK</name>
    <name evidence="6" type="ORF">ACFSBK_05360</name>
</gene>
<comment type="caution">
    <text evidence="6">The sequence shown here is derived from an EMBL/GenBank/DDBJ whole genome shotgun (WGS) entry which is preliminary data.</text>
</comment>
<evidence type="ECO:0000256" key="4">
    <source>
        <dbReference type="PIRNR" id="PIRNR006181"/>
    </source>
</evidence>
<protein>
    <recommendedName>
        <fullName evidence="4">Cys-tRNA(Pro)/Cys-tRNA(Cys) deacylase</fullName>
        <ecNumber evidence="4">4.2.-.-</ecNumber>
    </recommendedName>
</protein>
<organism evidence="6 7">
    <name type="scientific">Carnobacterium antarcticum</name>
    <dbReference type="NCBI Taxonomy" id="2126436"/>
    <lineage>
        <taxon>Bacteria</taxon>
        <taxon>Bacillati</taxon>
        <taxon>Bacillota</taxon>
        <taxon>Bacilli</taxon>
        <taxon>Lactobacillales</taxon>
        <taxon>Carnobacteriaceae</taxon>
        <taxon>Carnobacterium</taxon>
    </lineage>
</organism>